<dbReference type="GO" id="GO:0016874">
    <property type="term" value="F:ligase activity"/>
    <property type="evidence" value="ECO:0007669"/>
    <property type="project" value="UniProtKB-KW"/>
</dbReference>
<feature type="transmembrane region" description="Helical" evidence="5">
    <location>
        <begin position="72"/>
        <end position="90"/>
    </location>
</feature>
<evidence type="ECO:0000259" key="6">
    <source>
        <dbReference type="Pfam" id="PF04932"/>
    </source>
</evidence>
<accession>A0A5A9GDE5</accession>
<evidence type="ECO:0000256" key="2">
    <source>
        <dbReference type="ARBA" id="ARBA00022692"/>
    </source>
</evidence>
<proteinExistence type="predicted"/>
<protein>
    <submittedName>
        <fullName evidence="7">O-antigen ligase family protein</fullName>
    </submittedName>
</protein>
<dbReference type="Proteomes" id="UP000324927">
    <property type="component" value="Unassembled WGS sequence"/>
</dbReference>
<evidence type="ECO:0000256" key="5">
    <source>
        <dbReference type="SAM" id="Phobius"/>
    </source>
</evidence>
<keyword evidence="4 5" id="KW-0472">Membrane</keyword>
<feature type="transmembrane region" description="Helical" evidence="5">
    <location>
        <begin position="41"/>
        <end position="60"/>
    </location>
</feature>
<feature type="transmembrane region" description="Helical" evidence="5">
    <location>
        <begin position="361"/>
        <end position="380"/>
    </location>
</feature>
<keyword evidence="8" id="KW-1185">Reference proteome</keyword>
<evidence type="ECO:0000313" key="7">
    <source>
        <dbReference type="EMBL" id="KAA0592518.1"/>
    </source>
</evidence>
<dbReference type="GO" id="GO:0016020">
    <property type="term" value="C:membrane"/>
    <property type="evidence" value="ECO:0007669"/>
    <property type="project" value="UniProtKB-SubCell"/>
</dbReference>
<dbReference type="InterPro" id="IPR051533">
    <property type="entry name" value="WaaL-like"/>
</dbReference>
<dbReference type="PANTHER" id="PTHR37422:SF17">
    <property type="entry name" value="O-ANTIGEN LIGASE"/>
    <property type="match status" value="1"/>
</dbReference>
<evidence type="ECO:0000256" key="4">
    <source>
        <dbReference type="ARBA" id="ARBA00023136"/>
    </source>
</evidence>
<evidence type="ECO:0000256" key="3">
    <source>
        <dbReference type="ARBA" id="ARBA00022989"/>
    </source>
</evidence>
<dbReference type="InterPro" id="IPR007016">
    <property type="entry name" value="O-antigen_ligase-rel_domated"/>
</dbReference>
<feature type="transmembrane region" description="Helical" evidence="5">
    <location>
        <begin position="96"/>
        <end position="114"/>
    </location>
</feature>
<evidence type="ECO:0000256" key="1">
    <source>
        <dbReference type="ARBA" id="ARBA00004141"/>
    </source>
</evidence>
<comment type="subcellular location">
    <subcellularLocation>
        <location evidence="1">Membrane</location>
        <topology evidence="1">Multi-pass membrane protein</topology>
    </subcellularLocation>
</comment>
<keyword evidence="7" id="KW-0436">Ligase</keyword>
<dbReference type="EMBL" id="VTTN01000015">
    <property type="protein sequence ID" value="KAA0592518.1"/>
    <property type="molecule type" value="Genomic_DNA"/>
</dbReference>
<feature type="transmembrane region" description="Helical" evidence="5">
    <location>
        <begin position="235"/>
        <end position="258"/>
    </location>
</feature>
<gene>
    <name evidence="7" type="ORF">FZ942_27185</name>
</gene>
<feature type="domain" description="O-antigen ligase-related" evidence="6">
    <location>
        <begin position="196"/>
        <end position="336"/>
    </location>
</feature>
<name>A0A5A9GDE5_AZOLI</name>
<dbReference type="PANTHER" id="PTHR37422">
    <property type="entry name" value="TEICHURONIC ACID BIOSYNTHESIS PROTEIN TUAE"/>
    <property type="match status" value="1"/>
</dbReference>
<dbReference type="RefSeq" id="WP_149234198.1">
    <property type="nucleotide sequence ID" value="NZ_JALJXJ010000018.1"/>
</dbReference>
<reference evidence="7 8" key="1">
    <citation type="submission" date="2019-08" db="EMBL/GenBank/DDBJ databases">
        <authorList>
            <person name="Grouzdev D."/>
            <person name="Tikhonova E."/>
            <person name="Kravchenko I."/>
        </authorList>
    </citation>
    <scope>NUCLEOTIDE SEQUENCE [LARGE SCALE GENOMIC DNA]</scope>
    <source>
        <strain evidence="7 8">59b</strain>
    </source>
</reference>
<dbReference type="OrthoDB" id="4391260at2"/>
<feature type="transmembrane region" description="Helical" evidence="5">
    <location>
        <begin position="12"/>
        <end position="29"/>
    </location>
</feature>
<feature type="transmembrane region" description="Helical" evidence="5">
    <location>
        <begin position="195"/>
        <end position="223"/>
    </location>
</feature>
<dbReference type="AlphaFoldDB" id="A0A5A9GDE5"/>
<feature type="transmembrane region" description="Helical" evidence="5">
    <location>
        <begin position="121"/>
        <end position="146"/>
    </location>
</feature>
<evidence type="ECO:0000313" key="8">
    <source>
        <dbReference type="Proteomes" id="UP000324927"/>
    </source>
</evidence>
<dbReference type="Pfam" id="PF04932">
    <property type="entry name" value="Wzy_C"/>
    <property type="match status" value="1"/>
</dbReference>
<organism evidence="7 8">
    <name type="scientific">Azospirillum lipoferum</name>
    <dbReference type="NCBI Taxonomy" id="193"/>
    <lineage>
        <taxon>Bacteria</taxon>
        <taxon>Pseudomonadati</taxon>
        <taxon>Pseudomonadota</taxon>
        <taxon>Alphaproteobacteria</taxon>
        <taxon>Rhodospirillales</taxon>
        <taxon>Azospirillaceae</taxon>
        <taxon>Azospirillum</taxon>
    </lineage>
</organism>
<keyword evidence="2 5" id="KW-0812">Transmembrane</keyword>
<comment type="caution">
    <text evidence="7">The sequence shown here is derived from an EMBL/GenBank/DDBJ whole genome shotgun (WGS) entry which is preliminary data.</text>
</comment>
<sequence length="451" mass="49242">MKILDFLEKSIAVIGIIAFGGSVLPLMLTGGDPLAGDLESAGVTVLYGGLYVLVLAAIALRPAIAFQIPFASPALTAMMAFAFMTALWSLFPDITLRRSIAFLFTTVFGIWLALRFRFPEIMRLIVVGLSFLMFVSFFMIFAMPTIGLDSAQHVGAWKGVFFQKNVTGRMMVWLVLALVWLDWQKEMGRWVTRPLILLAMLLIVMSRSGTGLVTSVLVSVALLSTTMLRGSIRNFAPTMALLLALLVIMVTAGATFWYDVLYALGRDPTLTGRTVLWEHIVHSVGERPLQGYGYAAYWSGFNGPGSSFTRDWGITSAHSGWLELTLDLGLVGVALVVVVLGRMLFQGFFAARYGNSRPEAAWAFAVGCALLAVSVSESVFAERHSMNWVIATIAVVRLIQQSRWQRLLHDRAVEQHRLRRHVPAGAAPSPAYAGRSAYAGPYAGQGGGRAL</sequence>
<feature type="transmembrane region" description="Helical" evidence="5">
    <location>
        <begin position="166"/>
        <end position="183"/>
    </location>
</feature>
<keyword evidence="3 5" id="KW-1133">Transmembrane helix</keyword>
<feature type="transmembrane region" description="Helical" evidence="5">
    <location>
        <begin position="328"/>
        <end position="349"/>
    </location>
</feature>